<comment type="subcellular location">
    <subcellularLocation>
        <location evidence="6">Cytoplasm</location>
    </subcellularLocation>
</comment>
<dbReference type="GO" id="GO:0070475">
    <property type="term" value="P:rRNA base methylation"/>
    <property type="evidence" value="ECO:0007669"/>
    <property type="project" value="UniProtKB-UniRule"/>
</dbReference>
<keyword evidence="6" id="KW-0963">Cytoplasm</keyword>
<dbReference type="Pfam" id="PF01795">
    <property type="entry name" value="Methyltransf_5"/>
    <property type="match status" value="1"/>
</dbReference>
<proteinExistence type="inferred from homology"/>
<reference evidence="7 8" key="1">
    <citation type="submission" date="2020-05" db="EMBL/GenBank/DDBJ databases">
        <title>Horizontal transmission and recombination maintain forever young bacterial symbiont genomes.</title>
        <authorList>
            <person name="Russell S.L."/>
            <person name="Pepper-Tunick E."/>
            <person name="Svedberg J."/>
            <person name="Byrne A."/>
            <person name="Ruelas Castillo J."/>
            <person name="Vollmers C."/>
            <person name="Beinart R.A."/>
            <person name="Corbett-Detig R."/>
        </authorList>
    </citation>
    <scope>NUCLEOTIDE SEQUENCE [LARGE SCALE GENOMIC DNA]</scope>
    <source>
        <strain evidence="7">Monterey_2004</strain>
    </source>
</reference>
<feature type="binding site" evidence="6">
    <location>
        <position position="79"/>
    </location>
    <ligand>
        <name>S-adenosyl-L-methionine</name>
        <dbReference type="ChEBI" id="CHEBI:59789"/>
    </ligand>
</feature>
<dbReference type="AlphaFoldDB" id="A0A853GC61"/>
<organism evidence="7 8">
    <name type="scientific">Candidatus Vesicomyosocius endoextente</name>
    <dbReference type="NCBI Taxonomy" id="2738853"/>
    <lineage>
        <taxon>Bacteria</taxon>
        <taxon>Pseudomonadati</taxon>
        <taxon>Pseudomonadota</taxon>
        <taxon>Gammaproteobacteria</taxon>
        <taxon>Candidatus Pseudothioglobaceae</taxon>
        <taxon>Candidatus Vesicomyidisocius</taxon>
    </lineage>
</organism>
<comment type="caution">
    <text evidence="7">The sequence shown here is derived from an EMBL/GenBank/DDBJ whole genome shotgun (WGS) entry which is preliminary data.</text>
</comment>
<evidence type="ECO:0000313" key="8">
    <source>
        <dbReference type="Proteomes" id="UP000525329"/>
    </source>
</evidence>
<feature type="binding site" evidence="6">
    <location>
        <position position="108"/>
    </location>
    <ligand>
        <name>S-adenosyl-L-methionine</name>
        <dbReference type="ChEBI" id="CHEBI:59789"/>
    </ligand>
</feature>
<evidence type="ECO:0000256" key="2">
    <source>
        <dbReference type="ARBA" id="ARBA00022552"/>
    </source>
</evidence>
<dbReference type="PANTHER" id="PTHR11265:SF0">
    <property type="entry name" value="12S RRNA N4-METHYLCYTIDINE METHYLTRANSFERASE"/>
    <property type="match status" value="1"/>
</dbReference>
<gene>
    <name evidence="6 7" type="primary">rsmH</name>
    <name evidence="7" type="ORF">H0A74_02375</name>
</gene>
<dbReference type="SUPFAM" id="SSF81799">
    <property type="entry name" value="Putative methyltransferase TM0872, insert domain"/>
    <property type="match status" value="1"/>
</dbReference>
<keyword evidence="4 6" id="KW-0808">Transferase</keyword>
<feature type="binding site" evidence="6">
    <location>
        <position position="54"/>
    </location>
    <ligand>
        <name>S-adenosyl-L-methionine</name>
        <dbReference type="ChEBI" id="CHEBI:59789"/>
    </ligand>
</feature>
<evidence type="ECO:0000256" key="4">
    <source>
        <dbReference type="ARBA" id="ARBA00022679"/>
    </source>
</evidence>
<comment type="catalytic activity">
    <reaction evidence="6">
        <text>cytidine(1402) in 16S rRNA + S-adenosyl-L-methionine = N(4)-methylcytidine(1402) in 16S rRNA + S-adenosyl-L-homocysteine + H(+)</text>
        <dbReference type="Rhea" id="RHEA:42928"/>
        <dbReference type="Rhea" id="RHEA-COMP:10286"/>
        <dbReference type="Rhea" id="RHEA-COMP:10287"/>
        <dbReference type="ChEBI" id="CHEBI:15378"/>
        <dbReference type="ChEBI" id="CHEBI:57856"/>
        <dbReference type="ChEBI" id="CHEBI:59789"/>
        <dbReference type="ChEBI" id="CHEBI:74506"/>
        <dbReference type="ChEBI" id="CHEBI:82748"/>
        <dbReference type="EC" id="2.1.1.199"/>
    </reaction>
</comment>
<comment type="similarity">
    <text evidence="1 6">Belongs to the methyltransferase superfamily. RsmH family.</text>
</comment>
<comment type="function">
    <text evidence="6">Specifically methylates the N4 position of cytidine in position 1402 (C1402) of 16S rRNA.</text>
</comment>
<dbReference type="PANTHER" id="PTHR11265">
    <property type="entry name" value="S-ADENOSYL-METHYLTRANSFERASE MRAW"/>
    <property type="match status" value="1"/>
</dbReference>
<dbReference type="GO" id="GO:0005737">
    <property type="term" value="C:cytoplasm"/>
    <property type="evidence" value="ECO:0007669"/>
    <property type="project" value="UniProtKB-SubCell"/>
</dbReference>
<keyword evidence="2 6" id="KW-0698">rRNA processing</keyword>
<accession>A0A853GC61</accession>
<feature type="binding site" evidence="6">
    <location>
        <begin position="34"/>
        <end position="36"/>
    </location>
    <ligand>
        <name>S-adenosyl-L-methionine</name>
        <dbReference type="ChEBI" id="CHEBI:59789"/>
    </ligand>
</feature>
<dbReference type="GO" id="GO:0071424">
    <property type="term" value="F:rRNA (cytosine-N4-)-methyltransferase activity"/>
    <property type="evidence" value="ECO:0007669"/>
    <property type="project" value="UniProtKB-UniRule"/>
</dbReference>
<dbReference type="Gene3D" id="3.40.50.150">
    <property type="entry name" value="Vaccinia Virus protein VP39"/>
    <property type="match status" value="1"/>
</dbReference>
<dbReference type="EC" id="2.1.1.199" evidence="6"/>
<dbReference type="Gene3D" id="1.10.150.170">
    <property type="entry name" value="Putative methyltransferase TM0872, insert domain"/>
    <property type="match status" value="1"/>
</dbReference>
<dbReference type="InterPro" id="IPR029063">
    <property type="entry name" value="SAM-dependent_MTases_sf"/>
</dbReference>
<keyword evidence="3 6" id="KW-0489">Methyltransferase</keyword>
<dbReference type="SUPFAM" id="SSF53335">
    <property type="entry name" value="S-adenosyl-L-methionine-dependent methyltransferases"/>
    <property type="match status" value="1"/>
</dbReference>
<evidence type="ECO:0000313" key="7">
    <source>
        <dbReference type="EMBL" id="NYT52406.1"/>
    </source>
</evidence>
<dbReference type="EMBL" id="JACCHU010000001">
    <property type="protein sequence ID" value="NYT52406.1"/>
    <property type="molecule type" value="Genomic_DNA"/>
</dbReference>
<evidence type="ECO:0000256" key="3">
    <source>
        <dbReference type="ARBA" id="ARBA00022603"/>
    </source>
</evidence>
<dbReference type="InterPro" id="IPR023397">
    <property type="entry name" value="SAM-dep_MeTrfase_MraW_recog"/>
</dbReference>
<name>A0A853GC61_9GAMM</name>
<dbReference type="NCBIfam" id="TIGR00006">
    <property type="entry name" value="16S rRNA (cytosine(1402)-N(4))-methyltransferase RsmH"/>
    <property type="match status" value="1"/>
</dbReference>
<feature type="binding site" evidence="6">
    <location>
        <position position="101"/>
    </location>
    <ligand>
        <name>S-adenosyl-L-methionine</name>
        <dbReference type="ChEBI" id="CHEBI:59789"/>
    </ligand>
</feature>
<keyword evidence="5 6" id="KW-0949">S-adenosyl-L-methionine</keyword>
<protein>
    <recommendedName>
        <fullName evidence="6">Ribosomal RNA small subunit methyltransferase H</fullName>
        <ecNumber evidence="6">2.1.1.199</ecNumber>
    </recommendedName>
    <alternativeName>
        <fullName evidence="6">16S rRNA m(4)C1402 methyltransferase</fullName>
    </alternativeName>
    <alternativeName>
        <fullName evidence="6">rRNA (cytosine-N(4)-)-methyltransferase RsmH</fullName>
    </alternativeName>
</protein>
<sequence length="307" mass="34820">MIPEHHQSVMFSESMCALNIKTNGIYIDATFGRGGHAQGILNRLSKKGRLIAFDQDINAIEYANKNLADNRLTLIHSAFSKMLSIITKQGLIGKIDGILIDLGISSPQLENSQRGFSFRVDGPLDMRMNQTTGISATQWLRSANEEEIANVIYQFSNEKKSRHIASKIKKYQKNHVLETTLELANIVSKVVKKQKNKHPATRTFQAIRIFINQELKQLISVLEQSKNILSKNGRLSIISFHSIEDRIVKRFIQKNSRQKTLPKGLPIIEHEIEKTYLKDLGKYLTSKAEIDNNKRARSAILRVASKN</sequence>
<evidence type="ECO:0000256" key="5">
    <source>
        <dbReference type="ARBA" id="ARBA00022691"/>
    </source>
</evidence>
<dbReference type="Proteomes" id="UP000525329">
    <property type="component" value="Unassembled WGS sequence"/>
</dbReference>
<evidence type="ECO:0000256" key="1">
    <source>
        <dbReference type="ARBA" id="ARBA00010396"/>
    </source>
</evidence>
<evidence type="ECO:0000256" key="6">
    <source>
        <dbReference type="HAMAP-Rule" id="MF_01007"/>
    </source>
</evidence>
<dbReference type="InterPro" id="IPR002903">
    <property type="entry name" value="RsmH"/>
</dbReference>
<dbReference type="HAMAP" id="MF_01007">
    <property type="entry name" value="16SrRNA_methyltr_H"/>
    <property type="match status" value="1"/>
</dbReference>
<dbReference type="PIRSF" id="PIRSF004486">
    <property type="entry name" value="MraW"/>
    <property type="match status" value="1"/>
</dbReference>